<dbReference type="NCBIfam" id="TIGR00254">
    <property type="entry name" value="GGDEF"/>
    <property type="match status" value="1"/>
</dbReference>
<dbReference type="PROSITE" id="PS50883">
    <property type="entry name" value="EAL"/>
    <property type="match status" value="1"/>
</dbReference>
<reference evidence="5" key="1">
    <citation type="journal article" date="2019" name="Int. J. Syst. Evol. Microbiol.">
        <title>The Global Catalogue of Microorganisms (GCM) 10K type strain sequencing project: providing services to taxonomists for standard genome sequencing and annotation.</title>
        <authorList>
            <consortium name="The Broad Institute Genomics Platform"/>
            <consortium name="The Broad Institute Genome Sequencing Center for Infectious Disease"/>
            <person name="Wu L."/>
            <person name="Ma J."/>
        </authorList>
    </citation>
    <scope>NUCLEOTIDE SEQUENCE [LARGE SCALE GENOMIC DNA]</scope>
    <source>
        <strain evidence="5">KACC 11407</strain>
    </source>
</reference>
<sequence length="979" mass="110527">MAGRRVGTIRTIDDSQHRAELTARLLRAASPVELAAVLFDDMPWLRQRGACLQWSTRWPFDIVSYPEHRDAAAIAASAMDFLHDARAGGQSASMRVLHDDGDSTVAILHCALDCPVVDESIGMRLGELLRLQRMRESLARLEEAEKLQRSLYAIADMAGSDLEMPDMLRGLHRIVADLMYAENFYIALYDRERDSLRFLYFADVVDQSLLVEEDEVPLAQIERGLTWHLVRDRRPLMGSTEELRRQVSGPLRLHGTDSSDWLGVPMMREGVVQGVVVVQSYTGQRHYTTAEMSLLAFVAEHILTALERKRGRAELEQRVIERTQQLETANRELRREVSERERGERLQAALYRIAALASFDETSESFYRHVHSIVGELIDARNFYIALCAHDDASVTFPYAADQYERDWVPRRSGRGLTEYVLRTGRPQLVDRVRMRQLIDAGEVDPALADGATQVWLGAPLLGVDGTNGVVAVQSYEAVNAYDERDAELLTFVSYQIASSLQRRHAAELLQQANAELEKRVEARTLELREQISVRERIEAQLQHQVMHDALTRLPNRVYLRDRIERALARVRRDAGDGFGLLYIDIDRFKLVNDSLGHGAGDEMLREVARRLAFCVREPDTVARLAGDEFVLLLEHVVQPETASRVAQRVLEALEAPMQVAGRELRVSASIGIAMATGTCASADRILHDADSALYRAKSMGRNRFVLFDDAMHETAMVVLDMEQALRRALAHDEFMPYFQPLVRLDDERIVGYEALLRWRHPQRGVIAPAQFLKVAEDSGLIEEIDWRQFRLALEAGRELVRDGSFITLNVSPRLFQHNDFDRRLLELIDEVGFDRRRLRLEVTEGTLLGDPVAVAATLQRLRDAEIESALDDFGTGYSSLGHVHHFPLKMIKIDRSFITPFAAAGVAPRSSAVIEAILALGNALGAEIVAEGIETDHQREVLQAMGCVYGQGFLFAHPEPAEHWLQERIRRAALARQA</sequence>
<dbReference type="Gene3D" id="3.30.70.270">
    <property type="match status" value="1"/>
</dbReference>
<dbReference type="InterPro" id="IPR029787">
    <property type="entry name" value="Nucleotide_cyclase"/>
</dbReference>
<dbReference type="Pfam" id="PF13185">
    <property type="entry name" value="GAF_2"/>
    <property type="match status" value="2"/>
</dbReference>
<dbReference type="SUPFAM" id="SSF55073">
    <property type="entry name" value="Nucleotide cyclase"/>
    <property type="match status" value="1"/>
</dbReference>
<feature type="domain" description="EAL" evidence="2">
    <location>
        <begin position="719"/>
        <end position="973"/>
    </location>
</feature>
<dbReference type="CDD" id="cd01949">
    <property type="entry name" value="GGDEF"/>
    <property type="match status" value="1"/>
</dbReference>
<dbReference type="Proteomes" id="UP001596036">
    <property type="component" value="Unassembled WGS sequence"/>
</dbReference>
<proteinExistence type="predicted"/>
<dbReference type="InterPro" id="IPR029016">
    <property type="entry name" value="GAF-like_dom_sf"/>
</dbReference>
<dbReference type="SUPFAM" id="SSF55781">
    <property type="entry name" value="GAF domain-like"/>
    <property type="match status" value="2"/>
</dbReference>
<gene>
    <name evidence="4" type="ORF">ACFPN1_12595</name>
</gene>
<dbReference type="Pfam" id="PF00990">
    <property type="entry name" value="GGDEF"/>
    <property type="match status" value="1"/>
</dbReference>
<evidence type="ECO:0000256" key="1">
    <source>
        <dbReference type="SAM" id="Coils"/>
    </source>
</evidence>
<feature type="coiled-coil region" evidence="1">
    <location>
        <begin position="312"/>
        <end position="346"/>
    </location>
</feature>
<dbReference type="CDD" id="cd01948">
    <property type="entry name" value="EAL"/>
    <property type="match status" value="1"/>
</dbReference>
<dbReference type="InterPro" id="IPR003018">
    <property type="entry name" value="GAF"/>
</dbReference>
<dbReference type="InterPro" id="IPR000160">
    <property type="entry name" value="GGDEF_dom"/>
</dbReference>
<keyword evidence="5" id="KW-1185">Reference proteome</keyword>
<name>A0ABW0SQ36_9GAMM</name>
<protein>
    <submittedName>
        <fullName evidence="4">Bifunctional diguanylate cyclase/phosphodiesterase</fullName>
    </submittedName>
</protein>
<evidence type="ECO:0000313" key="5">
    <source>
        <dbReference type="Proteomes" id="UP001596036"/>
    </source>
</evidence>
<keyword evidence="1" id="KW-0175">Coiled coil</keyword>
<dbReference type="InterPro" id="IPR052155">
    <property type="entry name" value="Biofilm_reg_signaling"/>
</dbReference>
<dbReference type="InterPro" id="IPR001633">
    <property type="entry name" value="EAL_dom"/>
</dbReference>
<evidence type="ECO:0000259" key="3">
    <source>
        <dbReference type="PROSITE" id="PS50887"/>
    </source>
</evidence>
<dbReference type="SUPFAM" id="SSF141868">
    <property type="entry name" value="EAL domain-like"/>
    <property type="match status" value="1"/>
</dbReference>
<dbReference type="InterPro" id="IPR043128">
    <property type="entry name" value="Rev_trsase/Diguanyl_cyclase"/>
</dbReference>
<feature type="domain" description="GGDEF" evidence="3">
    <location>
        <begin position="577"/>
        <end position="710"/>
    </location>
</feature>
<organism evidence="4 5">
    <name type="scientific">Lysobacter yangpyeongensis</name>
    <dbReference type="NCBI Taxonomy" id="346182"/>
    <lineage>
        <taxon>Bacteria</taxon>
        <taxon>Pseudomonadati</taxon>
        <taxon>Pseudomonadota</taxon>
        <taxon>Gammaproteobacteria</taxon>
        <taxon>Lysobacterales</taxon>
        <taxon>Lysobacteraceae</taxon>
        <taxon>Lysobacter</taxon>
    </lineage>
</organism>
<dbReference type="PANTHER" id="PTHR44757">
    <property type="entry name" value="DIGUANYLATE CYCLASE DGCP"/>
    <property type="match status" value="1"/>
</dbReference>
<dbReference type="PANTHER" id="PTHR44757:SF2">
    <property type="entry name" value="BIOFILM ARCHITECTURE MAINTENANCE PROTEIN MBAA"/>
    <property type="match status" value="1"/>
</dbReference>
<dbReference type="RefSeq" id="WP_386755400.1">
    <property type="nucleotide sequence ID" value="NZ_JBHSNM010000004.1"/>
</dbReference>
<dbReference type="SMART" id="SM00052">
    <property type="entry name" value="EAL"/>
    <property type="match status" value="1"/>
</dbReference>
<dbReference type="PROSITE" id="PS50887">
    <property type="entry name" value="GGDEF"/>
    <property type="match status" value="1"/>
</dbReference>
<dbReference type="SMART" id="SM00065">
    <property type="entry name" value="GAF"/>
    <property type="match status" value="2"/>
</dbReference>
<evidence type="ECO:0000313" key="4">
    <source>
        <dbReference type="EMBL" id="MFC5570900.1"/>
    </source>
</evidence>
<dbReference type="Pfam" id="PF00563">
    <property type="entry name" value="EAL"/>
    <property type="match status" value="1"/>
</dbReference>
<dbReference type="Gene3D" id="3.20.20.450">
    <property type="entry name" value="EAL domain"/>
    <property type="match status" value="1"/>
</dbReference>
<comment type="caution">
    <text evidence="4">The sequence shown here is derived from an EMBL/GenBank/DDBJ whole genome shotgun (WGS) entry which is preliminary data.</text>
</comment>
<dbReference type="Gene3D" id="3.30.450.40">
    <property type="match status" value="2"/>
</dbReference>
<accession>A0ABW0SQ36</accession>
<dbReference type="InterPro" id="IPR035919">
    <property type="entry name" value="EAL_sf"/>
</dbReference>
<evidence type="ECO:0000259" key="2">
    <source>
        <dbReference type="PROSITE" id="PS50883"/>
    </source>
</evidence>
<dbReference type="EMBL" id="JBHSNM010000004">
    <property type="protein sequence ID" value="MFC5570900.1"/>
    <property type="molecule type" value="Genomic_DNA"/>
</dbReference>
<dbReference type="SMART" id="SM00267">
    <property type="entry name" value="GGDEF"/>
    <property type="match status" value="1"/>
</dbReference>